<dbReference type="Proteomes" id="UP000288216">
    <property type="component" value="Unassembled WGS sequence"/>
</dbReference>
<name>A0A401NQW2_SCYTO</name>
<dbReference type="OrthoDB" id="2140079at2759"/>
<evidence type="ECO:0000256" key="1">
    <source>
        <dbReference type="SAM" id="Phobius"/>
    </source>
</evidence>
<dbReference type="PANTHER" id="PTHR15949">
    <property type="entry name" value="TESTIS-EXPRESSED PROTEIN 264"/>
    <property type="match status" value="1"/>
</dbReference>
<dbReference type="PANTHER" id="PTHR15949:SF3">
    <property type="entry name" value="TESTIS-EXPRESSED PROTEIN 264"/>
    <property type="match status" value="1"/>
</dbReference>
<dbReference type="AlphaFoldDB" id="A0A401NQW2"/>
<sequence>MRGGGVESEDKLRYIAGSILSEGDEKPSEELVKLFEKFGFKIISFPEVTHVVMTSFPFTTFLSLLIAMYRVYPVLNNYIKAAGLSGPSAAVAGFPTCVMMSF</sequence>
<dbReference type="GO" id="GO:0005634">
    <property type="term" value="C:nucleus"/>
    <property type="evidence" value="ECO:0007669"/>
    <property type="project" value="TreeGrafter"/>
</dbReference>
<feature type="transmembrane region" description="Helical" evidence="1">
    <location>
        <begin position="51"/>
        <end position="72"/>
    </location>
</feature>
<dbReference type="EMBL" id="BFAA01007902">
    <property type="protein sequence ID" value="GCB63278.1"/>
    <property type="molecule type" value="Genomic_DNA"/>
</dbReference>
<proteinExistence type="predicted"/>
<organism evidence="2 3">
    <name type="scientific">Scyliorhinus torazame</name>
    <name type="common">Cloudy catshark</name>
    <name type="synonym">Catulus torazame</name>
    <dbReference type="NCBI Taxonomy" id="75743"/>
    <lineage>
        <taxon>Eukaryota</taxon>
        <taxon>Metazoa</taxon>
        <taxon>Chordata</taxon>
        <taxon>Craniata</taxon>
        <taxon>Vertebrata</taxon>
        <taxon>Chondrichthyes</taxon>
        <taxon>Elasmobranchii</taxon>
        <taxon>Galeomorphii</taxon>
        <taxon>Galeoidea</taxon>
        <taxon>Carcharhiniformes</taxon>
        <taxon>Scyliorhinidae</taxon>
        <taxon>Scyliorhinus</taxon>
    </lineage>
</organism>
<dbReference type="GO" id="GO:0005657">
    <property type="term" value="C:replication fork"/>
    <property type="evidence" value="ECO:0007669"/>
    <property type="project" value="TreeGrafter"/>
</dbReference>
<keyword evidence="1" id="KW-1133">Transmembrane helix</keyword>
<keyword evidence="1" id="KW-0472">Membrane</keyword>
<evidence type="ECO:0000313" key="2">
    <source>
        <dbReference type="EMBL" id="GCB63278.1"/>
    </source>
</evidence>
<gene>
    <name evidence="2" type="ORF">scyTo_0014608</name>
</gene>
<keyword evidence="3" id="KW-1185">Reference proteome</keyword>
<reference evidence="2 3" key="1">
    <citation type="journal article" date="2018" name="Nat. Ecol. Evol.">
        <title>Shark genomes provide insights into elasmobranch evolution and the origin of vertebrates.</title>
        <authorList>
            <person name="Hara Y"/>
            <person name="Yamaguchi K"/>
            <person name="Onimaru K"/>
            <person name="Kadota M"/>
            <person name="Koyanagi M"/>
            <person name="Keeley SD"/>
            <person name="Tatsumi K"/>
            <person name="Tanaka K"/>
            <person name="Motone F"/>
            <person name="Kageyama Y"/>
            <person name="Nozu R"/>
            <person name="Adachi N"/>
            <person name="Nishimura O"/>
            <person name="Nakagawa R"/>
            <person name="Tanegashima C"/>
            <person name="Kiyatake I"/>
            <person name="Matsumoto R"/>
            <person name="Murakumo K"/>
            <person name="Nishida K"/>
            <person name="Terakita A"/>
            <person name="Kuratani S"/>
            <person name="Sato K"/>
            <person name="Hyodo S Kuraku.S."/>
        </authorList>
    </citation>
    <scope>NUCLEOTIDE SEQUENCE [LARGE SCALE GENOMIC DNA]</scope>
</reference>
<dbReference type="GO" id="GO:0106300">
    <property type="term" value="P:protein-DNA covalent cross-linking repair"/>
    <property type="evidence" value="ECO:0007669"/>
    <property type="project" value="TreeGrafter"/>
</dbReference>
<comment type="caution">
    <text evidence="2">The sequence shown here is derived from an EMBL/GenBank/DDBJ whole genome shotgun (WGS) entry which is preliminary data.</text>
</comment>
<dbReference type="GO" id="GO:0005789">
    <property type="term" value="C:endoplasmic reticulum membrane"/>
    <property type="evidence" value="ECO:0007669"/>
    <property type="project" value="TreeGrafter"/>
</dbReference>
<protein>
    <submittedName>
        <fullName evidence="2">Uncharacterized protein</fullName>
    </submittedName>
</protein>
<dbReference type="STRING" id="75743.A0A401NQW2"/>
<dbReference type="GO" id="GO:0000421">
    <property type="term" value="C:autophagosome membrane"/>
    <property type="evidence" value="ECO:0007669"/>
    <property type="project" value="TreeGrafter"/>
</dbReference>
<accession>A0A401NQW2</accession>
<keyword evidence="1" id="KW-0812">Transmembrane</keyword>
<dbReference type="GO" id="GO:0061709">
    <property type="term" value="P:reticulophagy"/>
    <property type="evidence" value="ECO:0007669"/>
    <property type="project" value="TreeGrafter"/>
</dbReference>
<evidence type="ECO:0000313" key="3">
    <source>
        <dbReference type="Proteomes" id="UP000288216"/>
    </source>
</evidence>